<dbReference type="Gene3D" id="3.40.109.10">
    <property type="entry name" value="NADH Oxidase"/>
    <property type="match status" value="1"/>
</dbReference>
<dbReference type="InterPro" id="IPR029479">
    <property type="entry name" value="Nitroreductase"/>
</dbReference>
<dbReference type="GO" id="GO:0016491">
    <property type="term" value="F:oxidoreductase activity"/>
    <property type="evidence" value="ECO:0007669"/>
    <property type="project" value="InterPro"/>
</dbReference>
<dbReference type="NCBIfam" id="TIGR04511">
    <property type="entry name" value="SagB_rel_DH_2"/>
    <property type="match status" value="1"/>
</dbReference>
<dbReference type="Pfam" id="PF00881">
    <property type="entry name" value="Nitroreductase"/>
    <property type="match status" value="1"/>
</dbReference>
<evidence type="ECO:0000259" key="1">
    <source>
        <dbReference type="Pfam" id="PF00881"/>
    </source>
</evidence>
<evidence type="ECO:0000313" key="3">
    <source>
        <dbReference type="Proteomes" id="UP000241736"/>
    </source>
</evidence>
<accession>A0A2P6M6X3</accession>
<dbReference type="NCBIfam" id="TIGR03605">
    <property type="entry name" value="antibiot_sagB"/>
    <property type="match status" value="1"/>
</dbReference>
<evidence type="ECO:0000313" key="2">
    <source>
        <dbReference type="EMBL" id="PRH81761.1"/>
    </source>
</evidence>
<dbReference type="InterPro" id="IPR000415">
    <property type="entry name" value="Nitroreductase-like"/>
</dbReference>
<dbReference type="OrthoDB" id="3723182at2"/>
<sequence>MQLRRCAHLVVALDDEPRFDFNDLLAGGDGLARQARWLAQAPHLPEAVPVTLAQLAVLEAVGAEAWAPRAELEERFGAPVIADLLDGGLLLSSADAVSPVAAADQSARELAWWPPALLAQAQGAWRGVDIEAREAQGLRPSARELVESFGAAPTPAPRKRTAAERVALAPARQAAFDELLQARRTCRNFDPAATLDAQRFATMMRRTWGALGTHELAPGAVVVKKTSPAGGGMHAVEAYALVQRVEGLSPGLYHYLPMEHALEPLQAMAAEEAAGWAHRFVAGQAWFRDAPVLVVMVARFDRLFWKYRRHAKAWRVVHLDVGHLSQTMYLSATELGLGAFVTAAINDGEIGELLGLPPLREGVIALVGFGPRAATMTHRELVDLDPVPAGARQPPGAP</sequence>
<protein>
    <submittedName>
        <fullName evidence="2">Putative peptide maturation dehydrogenase</fullName>
    </submittedName>
</protein>
<dbReference type="PANTHER" id="PTHR43745">
    <property type="entry name" value="NITROREDUCTASE MJ1384-RELATED"/>
    <property type="match status" value="1"/>
</dbReference>
<dbReference type="Proteomes" id="UP000241736">
    <property type="component" value="Unassembled WGS sequence"/>
</dbReference>
<dbReference type="RefSeq" id="WP_106991092.1">
    <property type="nucleotide sequence ID" value="NZ_JAVEVW010000009.1"/>
</dbReference>
<keyword evidence="3" id="KW-1185">Reference proteome</keyword>
<gene>
    <name evidence="2" type="ORF">C6N40_11075</name>
</gene>
<dbReference type="CDD" id="cd02142">
    <property type="entry name" value="McbC_SagB-like_oxidoreductase"/>
    <property type="match status" value="1"/>
</dbReference>
<reference evidence="2 3" key="1">
    <citation type="submission" date="2018-03" db="EMBL/GenBank/DDBJ databases">
        <title>Arenimonas caeni sp. nov., isolated from activated sludge.</title>
        <authorList>
            <person name="Liu H."/>
        </authorList>
    </citation>
    <scope>NUCLEOTIDE SEQUENCE [LARGE SCALE GENOMIC DNA]</scope>
    <source>
        <strain evidence="3">z29</strain>
    </source>
</reference>
<dbReference type="InterPro" id="IPR052544">
    <property type="entry name" value="Bacteriocin_Proc_Enz"/>
</dbReference>
<dbReference type="EMBL" id="PVLF01000018">
    <property type="protein sequence ID" value="PRH81761.1"/>
    <property type="molecule type" value="Genomic_DNA"/>
</dbReference>
<comment type="caution">
    <text evidence="2">The sequence shown here is derived from an EMBL/GenBank/DDBJ whole genome shotgun (WGS) entry which is preliminary data.</text>
</comment>
<dbReference type="InterPro" id="IPR030965">
    <property type="entry name" value="SagB-rel_DH_2"/>
</dbReference>
<organism evidence="2 3">
    <name type="scientific">Arenimonas caeni</name>
    <dbReference type="NCBI Taxonomy" id="2058085"/>
    <lineage>
        <taxon>Bacteria</taxon>
        <taxon>Pseudomonadati</taxon>
        <taxon>Pseudomonadota</taxon>
        <taxon>Gammaproteobacteria</taxon>
        <taxon>Lysobacterales</taxon>
        <taxon>Lysobacteraceae</taxon>
        <taxon>Arenimonas</taxon>
    </lineage>
</organism>
<proteinExistence type="predicted"/>
<dbReference type="InterPro" id="IPR020051">
    <property type="entry name" value="SagB-type_dehydrogenase"/>
</dbReference>
<name>A0A2P6M6X3_9GAMM</name>
<dbReference type="AlphaFoldDB" id="A0A2P6M6X3"/>
<dbReference type="SUPFAM" id="SSF55469">
    <property type="entry name" value="FMN-dependent nitroreductase-like"/>
    <property type="match status" value="1"/>
</dbReference>
<dbReference type="PANTHER" id="PTHR43745:SF2">
    <property type="entry name" value="NITROREDUCTASE MJ1384-RELATED"/>
    <property type="match status" value="1"/>
</dbReference>
<feature type="domain" description="Nitroreductase" evidence="1">
    <location>
        <begin position="181"/>
        <end position="370"/>
    </location>
</feature>